<organism evidence="3 4">
    <name type="scientific">Suillus plorans</name>
    <dbReference type="NCBI Taxonomy" id="116603"/>
    <lineage>
        <taxon>Eukaryota</taxon>
        <taxon>Fungi</taxon>
        <taxon>Dikarya</taxon>
        <taxon>Basidiomycota</taxon>
        <taxon>Agaricomycotina</taxon>
        <taxon>Agaricomycetes</taxon>
        <taxon>Agaricomycetidae</taxon>
        <taxon>Boletales</taxon>
        <taxon>Suillineae</taxon>
        <taxon>Suillaceae</taxon>
        <taxon>Suillus</taxon>
    </lineage>
</organism>
<gene>
    <name evidence="3" type="ORF">HD556DRAFT_1315162</name>
    <name evidence="2" type="ORF">HD556DRAFT_1315172</name>
</gene>
<dbReference type="GeneID" id="64594862"/>
<dbReference type="AlphaFoldDB" id="A0A9P7D8P6"/>
<evidence type="ECO:0000313" key="3">
    <source>
        <dbReference type="EMBL" id="KAG1784335.1"/>
    </source>
</evidence>
<dbReference type="OrthoDB" id="2689748at2759"/>
<protein>
    <submittedName>
        <fullName evidence="3">Uncharacterized protein</fullName>
    </submittedName>
</protein>
<dbReference type="EMBL" id="JABBWE010000163">
    <property type="protein sequence ID" value="KAG1784326.1"/>
    <property type="molecule type" value="Genomic_DNA"/>
</dbReference>
<reference evidence="3" key="1">
    <citation type="journal article" date="2020" name="New Phytol.">
        <title>Comparative genomics reveals dynamic genome evolution in host specialist ectomycorrhizal fungi.</title>
        <authorList>
            <person name="Lofgren L.A."/>
            <person name="Nguyen N.H."/>
            <person name="Vilgalys R."/>
            <person name="Ruytinx J."/>
            <person name="Liao H.L."/>
            <person name="Branco S."/>
            <person name="Kuo A."/>
            <person name="LaButti K."/>
            <person name="Lipzen A."/>
            <person name="Andreopoulos W."/>
            <person name="Pangilinan J."/>
            <person name="Riley R."/>
            <person name="Hundley H."/>
            <person name="Na H."/>
            <person name="Barry K."/>
            <person name="Grigoriev I.V."/>
            <person name="Stajich J.E."/>
            <person name="Kennedy P.G."/>
        </authorList>
    </citation>
    <scope>NUCLEOTIDE SEQUENCE</scope>
    <source>
        <strain evidence="3">S12</strain>
    </source>
</reference>
<accession>A0A9P7D8P6</accession>
<dbReference type="RefSeq" id="XP_041151822.1">
    <property type="nucleotide sequence ID" value="XM_041301098.1"/>
</dbReference>
<sequence length="352" mass="39557">MEIHALESLVDSGWMLPESWRYRATKRGKARARIHRKARECIVVSTAASDCEDGPVLPEIIVDDEGPVPWGVITASPSNYLEPGSVPTGFVVKDPSHMKTEEVNRLWMHWERCSATNQKLVVFIKAKDADIRVTGKSKTKVVSTLDLDEEDQGQPAPFASHFTERTIQPATHETTPDDVAINDRYTFLETLSKNENYLELVDATRDLAILAKQNPISERHQDLPTWADWSWNENYLPEDIHTSYATLMASLNELQTCPISGLSSAMPVVLGIGLLYRESKCVIEYEEDEADPNTSFYLPHSAINLQFLVALDEAVWEVLFSVVGQIERLNKERLSDEVEDEGDEDGGREGKA</sequence>
<evidence type="ECO:0000313" key="2">
    <source>
        <dbReference type="EMBL" id="KAG1784326.1"/>
    </source>
</evidence>
<feature type="region of interest" description="Disordered" evidence="1">
    <location>
        <begin position="333"/>
        <end position="352"/>
    </location>
</feature>
<dbReference type="EMBL" id="JABBWE010000161">
    <property type="protein sequence ID" value="KAG1784335.1"/>
    <property type="molecule type" value="Genomic_DNA"/>
</dbReference>
<dbReference type="Proteomes" id="UP000719766">
    <property type="component" value="Unassembled WGS sequence"/>
</dbReference>
<evidence type="ECO:0000256" key="1">
    <source>
        <dbReference type="SAM" id="MobiDB-lite"/>
    </source>
</evidence>
<comment type="caution">
    <text evidence="3">The sequence shown here is derived from an EMBL/GenBank/DDBJ whole genome shotgun (WGS) entry which is preliminary data.</text>
</comment>
<evidence type="ECO:0000313" key="4">
    <source>
        <dbReference type="Proteomes" id="UP000719766"/>
    </source>
</evidence>
<proteinExistence type="predicted"/>
<name>A0A9P7D8P6_9AGAM</name>
<keyword evidence="4" id="KW-1185">Reference proteome</keyword>